<reference evidence="3" key="1">
    <citation type="submission" date="2022-11" db="UniProtKB">
        <authorList>
            <consortium name="WormBaseParasite"/>
        </authorList>
    </citation>
    <scope>IDENTIFICATION</scope>
</reference>
<organism evidence="2 3">
    <name type="scientific">Romanomermis culicivorax</name>
    <name type="common">Nematode worm</name>
    <dbReference type="NCBI Taxonomy" id="13658"/>
    <lineage>
        <taxon>Eukaryota</taxon>
        <taxon>Metazoa</taxon>
        <taxon>Ecdysozoa</taxon>
        <taxon>Nematoda</taxon>
        <taxon>Enoplea</taxon>
        <taxon>Dorylaimia</taxon>
        <taxon>Mermithida</taxon>
        <taxon>Mermithoidea</taxon>
        <taxon>Mermithidae</taxon>
        <taxon>Romanomermis</taxon>
    </lineage>
</organism>
<evidence type="ECO:0000313" key="2">
    <source>
        <dbReference type="Proteomes" id="UP000887565"/>
    </source>
</evidence>
<feature type="region of interest" description="Disordered" evidence="1">
    <location>
        <begin position="21"/>
        <end position="53"/>
    </location>
</feature>
<proteinExistence type="predicted"/>
<accession>A0A915JH22</accession>
<protein>
    <submittedName>
        <fullName evidence="3">Uncharacterized protein</fullName>
    </submittedName>
</protein>
<dbReference type="WBParaSite" id="nRc.2.0.1.t25403-RA">
    <property type="protein sequence ID" value="nRc.2.0.1.t25403-RA"/>
    <property type="gene ID" value="nRc.2.0.1.g25403"/>
</dbReference>
<sequence length="229" mass="26205">MHPTQWFRDIKMLKHTNHMKLLTTPKAPKKKKKKQKEEWNKSPNISDDEDPSLQPMKIYDNPKCLQAAVVSAMKSGLMHCLIELLGFPLSPIYKLAIRNCLDFLNDTPLSTDVNDIWIKGVAADQPLRDCTYNDTHYHYLPNTILSLLQVDGCWFQQLTTTMLLAAVLASPCSATELAYINDLLAKQAQTLDNTNHTVFYSCMKYPTDGNPPTRLTDWMNRIPLKRARL</sequence>
<keyword evidence="2" id="KW-1185">Reference proteome</keyword>
<dbReference type="AlphaFoldDB" id="A0A915JH22"/>
<name>A0A915JH22_ROMCU</name>
<evidence type="ECO:0000256" key="1">
    <source>
        <dbReference type="SAM" id="MobiDB-lite"/>
    </source>
</evidence>
<dbReference type="Proteomes" id="UP000887565">
    <property type="component" value="Unplaced"/>
</dbReference>
<evidence type="ECO:0000313" key="3">
    <source>
        <dbReference type="WBParaSite" id="nRc.2.0.1.t25403-RA"/>
    </source>
</evidence>